<gene>
    <name evidence="2" type="ORF">ZHAS_00015842</name>
</gene>
<organism evidence="2">
    <name type="scientific">Anopheles sinensis</name>
    <name type="common">Mosquito</name>
    <dbReference type="NCBI Taxonomy" id="74873"/>
    <lineage>
        <taxon>Eukaryota</taxon>
        <taxon>Metazoa</taxon>
        <taxon>Ecdysozoa</taxon>
        <taxon>Arthropoda</taxon>
        <taxon>Hexapoda</taxon>
        <taxon>Insecta</taxon>
        <taxon>Pterygota</taxon>
        <taxon>Neoptera</taxon>
        <taxon>Endopterygota</taxon>
        <taxon>Diptera</taxon>
        <taxon>Nematocera</taxon>
        <taxon>Culicoidea</taxon>
        <taxon>Culicidae</taxon>
        <taxon>Anophelinae</taxon>
        <taxon>Anopheles</taxon>
    </lineage>
</organism>
<name>A0A084WC28_ANOSI</name>
<proteinExistence type="predicted"/>
<reference evidence="3" key="2">
    <citation type="submission" date="2020-05" db="UniProtKB">
        <authorList>
            <consortium name="EnsemblMetazoa"/>
        </authorList>
    </citation>
    <scope>IDENTIFICATION</scope>
</reference>
<feature type="compositionally biased region" description="Basic and acidic residues" evidence="1">
    <location>
        <begin position="34"/>
        <end position="49"/>
    </location>
</feature>
<dbReference type="EnsemblMetazoa" id="ASIC015842-RA">
    <property type="protein sequence ID" value="ASIC015842-PA"/>
    <property type="gene ID" value="ASIC015842"/>
</dbReference>
<evidence type="ECO:0000313" key="2">
    <source>
        <dbReference type="EMBL" id="KFB47772.1"/>
    </source>
</evidence>
<keyword evidence="4" id="KW-1185">Reference proteome</keyword>
<dbReference type="EMBL" id="ATLV01022549">
    <property type="status" value="NOT_ANNOTATED_CDS"/>
    <property type="molecule type" value="Genomic_DNA"/>
</dbReference>
<reference evidence="2 4" key="1">
    <citation type="journal article" date="2014" name="BMC Genomics">
        <title>Genome sequence of Anopheles sinensis provides insight into genetics basis of mosquito competence for malaria parasites.</title>
        <authorList>
            <person name="Zhou D."/>
            <person name="Zhang D."/>
            <person name="Ding G."/>
            <person name="Shi L."/>
            <person name="Hou Q."/>
            <person name="Ye Y."/>
            <person name="Xu Y."/>
            <person name="Zhou H."/>
            <person name="Xiong C."/>
            <person name="Li S."/>
            <person name="Yu J."/>
            <person name="Hong S."/>
            <person name="Yu X."/>
            <person name="Zou P."/>
            <person name="Chen C."/>
            <person name="Chang X."/>
            <person name="Wang W."/>
            <person name="Lv Y."/>
            <person name="Sun Y."/>
            <person name="Ma L."/>
            <person name="Shen B."/>
            <person name="Zhu C."/>
        </authorList>
    </citation>
    <scope>NUCLEOTIDE SEQUENCE [LARGE SCALE GENOMIC DNA]</scope>
</reference>
<dbReference type="EMBL" id="KE525333">
    <property type="protein sequence ID" value="KFB47772.1"/>
    <property type="molecule type" value="Genomic_DNA"/>
</dbReference>
<accession>A0A084WC28</accession>
<evidence type="ECO:0000256" key="1">
    <source>
        <dbReference type="SAM" id="MobiDB-lite"/>
    </source>
</evidence>
<dbReference type="VEuPathDB" id="VectorBase:ASIC015842"/>
<dbReference type="AlphaFoldDB" id="A0A084WC28"/>
<feature type="region of interest" description="Disordered" evidence="1">
    <location>
        <begin position="30"/>
        <end position="58"/>
    </location>
</feature>
<sequence length="115" mass="12993">MVVELIGSAISRLVSNGTVRLVIVRAAPVGPGKGAKERRKEMERSEWKTPPKHFHPLRGRMYANTAGQAGPLWCVRWQPAPSDATRWQNVCWQLIKRQQRCGQPERPPEGRTQNG</sequence>
<dbReference type="Proteomes" id="UP000030765">
    <property type="component" value="Unassembled WGS sequence"/>
</dbReference>
<protein>
    <submittedName>
        <fullName evidence="2 3">Uncharacterized protein</fullName>
    </submittedName>
</protein>
<evidence type="ECO:0000313" key="3">
    <source>
        <dbReference type="EnsemblMetazoa" id="ASIC015842-PA"/>
    </source>
</evidence>
<evidence type="ECO:0000313" key="4">
    <source>
        <dbReference type="Proteomes" id="UP000030765"/>
    </source>
</evidence>